<dbReference type="InterPro" id="IPR027417">
    <property type="entry name" value="P-loop_NTPase"/>
</dbReference>
<dbReference type="PANTHER" id="PTHR10344">
    <property type="entry name" value="THYMIDYLATE KINASE"/>
    <property type="match status" value="1"/>
</dbReference>
<evidence type="ECO:0000256" key="1">
    <source>
        <dbReference type="ARBA" id="ARBA00009776"/>
    </source>
</evidence>
<dbReference type="EMBL" id="LGSS01000002">
    <property type="protein sequence ID" value="KNF09830.1"/>
    <property type="molecule type" value="Genomic_DNA"/>
</dbReference>
<evidence type="ECO:0000256" key="8">
    <source>
        <dbReference type="ARBA" id="ARBA00022840"/>
    </source>
</evidence>
<gene>
    <name evidence="11 13" type="primary">tmk</name>
    <name evidence="13" type="ORF">CLPU_2c02820</name>
</gene>
<feature type="domain" description="Thymidylate kinase-like" evidence="12">
    <location>
        <begin position="8"/>
        <end position="197"/>
    </location>
</feature>
<organism evidence="13 14">
    <name type="scientific">Gottschalkia purinilytica</name>
    <name type="common">Clostridium purinilyticum</name>
    <dbReference type="NCBI Taxonomy" id="1503"/>
    <lineage>
        <taxon>Bacteria</taxon>
        <taxon>Bacillati</taxon>
        <taxon>Bacillota</taxon>
        <taxon>Tissierellia</taxon>
        <taxon>Tissierellales</taxon>
        <taxon>Gottschalkiaceae</taxon>
        <taxon>Gottschalkia</taxon>
    </lineage>
</organism>
<dbReference type="GO" id="GO:0006227">
    <property type="term" value="P:dUDP biosynthetic process"/>
    <property type="evidence" value="ECO:0007669"/>
    <property type="project" value="TreeGrafter"/>
</dbReference>
<dbReference type="InterPro" id="IPR018094">
    <property type="entry name" value="Thymidylate_kinase"/>
</dbReference>
<keyword evidence="8 11" id="KW-0067">ATP-binding</keyword>
<dbReference type="Gene3D" id="3.40.50.300">
    <property type="entry name" value="P-loop containing nucleotide triphosphate hydrolases"/>
    <property type="match status" value="1"/>
</dbReference>
<dbReference type="EC" id="2.7.4.9" evidence="2 11"/>
<dbReference type="GO" id="GO:0005524">
    <property type="term" value="F:ATP binding"/>
    <property type="evidence" value="ECO:0007669"/>
    <property type="project" value="UniProtKB-UniRule"/>
</dbReference>
<dbReference type="PATRIC" id="fig|1503.3.peg.1781"/>
<keyword evidence="14" id="KW-1185">Reference proteome</keyword>
<evidence type="ECO:0000256" key="7">
    <source>
        <dbReference type="ARBA" id="ARBA00022777"/>
    </source>
</evidence>
<dbReference type="AlphaFoldDB" id="A0A0L0WEH8"/>
<proteinExistence type="inferred from homology"/>
<dbReference type="RefSeq" id="WP_050354207.1">
    <property type="nucleotide sequence ID" value="NZ_LGSS01000002.1"/>
</dbReference>
<dbReference type="PROSITE" id="PS01331">
    <property type="entry name" value="THYMIDYLATE_KINASE"/>
    <property type="match status" value="1"/>
</dbReference>
<dbReference type="NCBIfam" id="TIGR00041">
    <property type="entry name" value="DTMP_kinase"/>
    <property type="match status" value="1"/>
</dbReference>
<dbReference type="Pfam" id="PF02223">
    <property type="entry name" value="Thymidylate_kin"/>
    <property type="match status" value="1"/>
</dbReference>
<evidence type="ECO:0000256" key="4">
    <source>
        <dbReference type="ARBA" id="ARBA00022679"/>
    </source>
</evidence>
<keyword evidence="7 11" id="KW-0418">Kinase</keyword>
<dbReference type="HAMAP" id="MF_00165">
    <property type="entry name" value="Thymidylate_kinase"/>
    <property type="match status" value="1"/>
</dbReference>
<dbReference type="InterPro" id="IPR039430">
    <property type="entry name" value="Thymidylate_kin-like_dom"/>
</dbReference>
<evidence type="ECO:0000256" key="6">
    <source>
        <dbReference type="ARBA" id="ARBA00022741"/>
    </source>
</evidence>
<dbReference type="InterPro" id="IPR018095">
    <property type="entry name" value="Thymidylate_kin_CS"/>
</dbReference>
<evidence type="ECO:0000256" key="9">
    <source>
        <dbReference type="ARBA" id="ARBA00048743"/>
    </source>
</evidence>
<dbReference type="GO" id="GO:0006233">
    <property type="term" value="P:dTDP biosynthetic process"/>
    <property type="evidence" value="ECO:0007669"/>
    <property type="project" value="InterPro"/>
</dbReference>
<dbReference type="GO" id="GO:0006235">
    <property type="term" value="P:dTTP biosynthetic process"/>
    <property type="evidence" value="ECO:0007669"/>
    <property type="project" value="UniProtKB-UniRule"/>
</dbReference>
<evidence type="ECO:0000256" key="2">
    <source>
        <dbReference type="ARBA" id="ARBA00012980"/>
    </source>
</evidence>
<dbReference type="GO" id="GO:0004798">
    <property type="term" value="F:dTMP kinase activity"/>
    <property type="evidence" value="ECO:0007669"/>
    <property type="project" value="UniProtKB-UniRule"/>
</dbReference>
<evidence type="ECO:0000256" key="3">
    <source>
        <dbReference type="ARBA" id="ARBA00017144"/>
    </source>
</evidence>
<dbReference type="SUPFAM" id="SSF52540">
    <property type="entry name" value="P-loop containing nucleoside triphosphate hydrolases"/>
    <property type="match status" value="1"/>
</dbReference>
<evidence type="ECO:0000256" key="5">
    <source>
        <dbReference type="ARBA" id="ARBA00022727"/>
    </source>
</evidence>
<dbReference type="OrthoDB" id="9774907at2"/>
<dbReference type="FunFam" id="3.40.50.300:FF:000225">
    <property type="entry name" value="Thymidylate kinase"/>
    <property type="match status" value="1"/>
</dbReference>
<evidence type="ECO:0000259" key="12">
    <source>
        <dbReference type="Pfam" id="PF02223"/>
    </source>
</evidence>
<comment type="function">
    <text evidence="10 11">Phosphorylation of dTMP to form dTDP in both de novo and salvage pathways of dTTP synthesis.</text>
</comment>
<dbReference type="PANTHER" id="PTHR10344:SF4">
    <property type="entry name" value="UMP-CMP KINASE 2, MITOCHONDRIAL"/>
    <property type="match status" value="1"/>
</dbReference>
<comment type="catalytic activity">
    <reaction evidence="9 11">
        <text>dTMP + ATP = dTDP + ADP</text>
        <dbReference type="Rhea" id="RHEA:13517"/>
        <dbReference type="ChEBI" id="CHEBI:30616"/>
        <dbReference type="ChEBI" id="CHEBI:58369"/>
        <dbReference type="ChEBI" id="CHEBI:63528"/>
        <dbReference type="ChEBI" id="CHEBI:456216"/>
        <dbReference type="EC" id="2.7.4.9"/>
    </reaction>
</comment>
<keyword evidence="4 11" id="KW-0808">Transferase</keyword>
<comment type="caution">
    <text evidence="13">The sequence shown here is derived from an EMBL/GenBank/DDBJ whole genome shotgun (WGS) entry which is preliminary data.</text>
</comment>
<protein>
    <recommendedName>
        <fullName evidence="3 11">Thymidylate kinase</fullName>
        <ecNumber evidence="2 11">2.7.4.9</ecNumber>
    </recommendedName>
    <alternativeName>
        <fullName evidence="11">dTMP kinase</fullName>
    </alternativeName>
</protein>
<feature type="binding site" evidence="11">
    <location>
        <begin position="10"/>
        <end position="17"/>
    </location>
    <ligand>
        <name>ATP</name>
        <dbReference type="ChEBI" id="CHEBI:30616"/>
    </ligand>
</feature>
<keyword evidence="6 11" id="KW-0547">Nucleotide-binding</keyword>
<keyword evidence="5 11" id="KW-0545">Nucleotide biosynthesis</keyword>
<dbReference type="Proteomes" id="UP000037267">
    <property type="component" value="Unassembled WGS sequence"/>
</dbReference>
<accession>A0A0L0WEH8</accession>
<dbReference type="GO" id="GO:0005829">
    <property type="term" value="C:cytosol"/>
    <property type="evidence" value="ECO:0007669"/>
    <property type="project" value="TreeGrafter"/>
</dbReference>
<name>A0A0L0WEH8_GOTPU</name>
<dbReference type="STRING" id="1503.CLPU_2c02820"/>
<sequence length="206" mass="23496">MKSYFITLEGPDGSGKSTMTRFLSEYLTQKGYEIVITREPGGTDISEDIRKIILDNKNTNIAYTTEALLYAASRAQHVHEKILPALNEGKIIICDRFVLSSLVYQGIARGLGIEEVKKINDFATQGLEPDLILLFDIDPEVSLRRKTKKGNADRLEKEDISFHKKVYSGYMNIKDMYYEKIKIVDASKDKHEVFNNIKELVDNLIK</sequence>
<dbReference type="CDD" id="cd01672">
    <property type="entry name" value="TMPK"/>
    <property type="match status" value="1"/>
</dbReference>
<evidence type="ECO:0000256" key="10">
    <source>
        <dbReference type="ARBA" id="ARBA00057735"/>
    </source>
</evidence>
<evidence type="ECO:0000256" key="11">
    <source>
        <dbReference type="HAMAP-Rule" id="MF_00165"/>
    </source>
</evidence>
<comment type="similarity">
    <text evidence="1 11">Belongs to the thymidylate kinase family.</text>
</comment>
<evidence type="ECO:0000313" key="13">
    <source>
        <dbReference type="EMBL" id="KNF09830.1"/>
    </source>
</evidence>
<reference evidence="14" key="1">
    <citation type="submission" date="2015-07" db="EMBL/GenBank/DDBJ databases">
        <title>Draft genome sequence of the purine-degrading Gottschalkia purinilyticum DSM 1384 (formerly Clostridium purinilyticum).</title>
        <authorList>
            <person name="Poehlein A."/>
            <person name="Schiel-Bengelsdorf B."/>
            <person name="Bengelsdorf F.R."/>
            <person name="Daniel R."/>
            <person name="Duerre P."/>
        </authorList>
    </citation>
    <scope>NUCLEOTIDE SEQUENCE [LARGE SCALE GENOMIC DNA]</scope>
    <source>
        <strain evidence="14">DSM 1384</strain>
    </source>
</reference>
<evidence type="ECO:0000313" key="14">
    <source>
        <dbReference type="Proteomes" id="UP000037267"/>
    </source>
</evidence>